<evidence type="ECO:0000256" key="3">
    <source>
        <dbReference type="ARBA" id="ARBA00023163"/>
    </source>
</evidence>
<reference evidence="6" key="1">
    <citation type="submission" date="2020-10" db="EMBL/GenBank/DDBJ databases">
        <authorList>
            <person name="Gilroy R."/>
        </authorList>
    </citation>
    <scope>NUCLEOTIDE SEQUENCE</scope>
    <source>
        <strain evidence="6">10669</strain>
    </source>
</reference>
<dbReference type="FunFam" id="1.10.10.60:FF:000141">
    <property type="entry name" value="TetR family transcriptional regulator"/>
    <property type="match status" value="1"/>
</dbReference>
<dbReference type="InterPro" id="IPR009057">
    <property type="entry name" value="Homeodomain-like_sf"/>
</dbReference>
<evidence type="ECO:0000256" key="4">
    <source>
        <dbReference type="PROSITE-ProRule" id="PRU00335"/>
    </source>
</evidence>
<protein>
    <submittedName>
        <fullName evidence="6">TetR/AcrR family transcriptional regulator</fullName>
    </submittedName>
</protein>
<comment type="caution">
    <text evidence="6">The sequence shown here is derived from an EMBL/GenBank/DDBJ whole genome shotgun (WGS) entry which is preliminary data.</text>
</comment>
<keyword evidence="1" id="KW-0805">Transcription regulation</keyword>
<dbReference type="PANTHER" id="PTHR47506:SF6">
    <property type="entry name" value="HTH-TYPE TRANSCRIPTIONAL REPRESSOR NEMR"/>
    <property type="match status" value="1"/>
</dbReference>
<sequence>MSQTTETDEKTLAEKKILEAAKDVFMQKGLEAASMSDIAKTAGISRTSLHYYFRTKEKLFREIFRSVVDGFMPQLGKIIRGNASVREKVEKFVDSYIDLLASVPAAPHFIINEIYRDPEGIVELFLSVESEHGNIAYAVHLLEEHAREHGLKDFDAQHFCLALYSQCVFPFVLSPVLKTALFSADPDRYAEFLVRLKKNVARTAVSRLYPEG</sequence>
<evidence type="ECO:0000313" key="7">
    <source>
        <dbReference type="Proteomes" id="UP000886812"/>
    </source>
</evidence>
<dbReference type="PANTHER" id="PTHR47506">
    <property type="entry name" value="TRANSCRIPTIONAL REGULATORY PROTEIN"/>
    <property type="match status" value="1"/>
</dbReference>
<proteinExistence type="predicted"/>
<evidence type="ECO:0000259" key="5">
    <source>
        <dbReference type="PROSITE" id="PS50977"/>
    </source>
</evidence>
<dbReference type="PROSITE" id="PS50977">
    <property type="entry name" value="HTH_TETR_2"/>
    <property type="match status" value="1"/>
</dbReference>
<dbReference type="PRINTS" id="PR00455">
    <property type="entry name" value="HTHTETR"/>
</dbReference>
<dbReference type="InterPro" id="IPR036271">
    <property type="entry name" value="Tet_transcr_reg_TetR-rel_C_sf"/>
</dbReference>
<gene>
    <name evidence="6" type="ORF">IAC75_06880</name>
</gene>
<dbReference type="EMBL" id="DVOG01000182">
    <property type="protein sequence ID" value="HIV04849.1"/>
    <property type="molecule type" value="Genomic_DNA"/>
</dbReference>
<dbReference type="Gene3D" id="1.10.357.10">
    <property type="entry name" value="Tetracycline Repressor, domain 2"/>
    <property type="match status" value="1"/>
</dbReference>
<keyword evidence="2 4" id="KW-0238">DNA-binding</keyword>
<dbReference type="SUPFAM" id="SSF46689">
    <property type="entry name" value="Homeodomain-like"/>
    <property type="match status" value="1"/>
</dbReference>
<feature type="domain" description="HTH tetR-type" evidence="5">
    <location>
        <begin position="11"/>
        <end position="71"/>
    </location>
</feature>
<accession>A0A9D1NLK6</accession>
<evidence type="ECO:0000256" key="1">
    <source>
        <dbReference type="ARBA" id="ARBA00023015"/>
    </source>
</evidence>
<dbReference type="AlphaFoldDB" id="A0A9D1NLK6"/>
<dbReference type="InterPro" id="IPR001647">
    <property type="entry name" value="HTH_TetR"/>
</dbReference>
<dbReference type="InterPro" id="IPR023772">
    <property type="entry name" value="DNA-bd_HTH_TetR-type_CS"/>
</dbReference>
<dbReference type="GO" id="GO:0003677">
    <property type="term" value="F:DNA binding"/>
    <property type="evidence" value="ECO:0007669"/>
    <property type="project" value="UniProtKB-UniRule"/>
</dbReference>
<keyword evidence="3" id="KW-0804">Transcription</keyword>
<evidence type="ECO:0000313" key="6">
    <source>
        <dbReference type="EMBL" id="HIV04849.1"/>
    </source>
</evidence>
<dbReference type="Pfam" id="PF00440">
    <property type="entry name" value="TetR_N"/>
    <property type="match status" value="1"/>
</dbReference>
<organism evidence="6 7">
    <name type="scientific">Candidatus Spyradosoma merdigallinarum</name>
    <dbReference type="NCBI Taxonomy" id="2840950"/>
    <lineage>
        <taxon>Bacteria</taxon>
        <taxon>Pseudomonadati</taxon>
        <taxon>Verrucomicrobiota</taxon>
        <taxon>Opitutia</taxon>
        <taxon>Opitutia incertae sedis</taxon>
        <taxon>Candidatus Spyradosoma</taxon>
    </lineage>
</organism>
<reference evidence="6" key="2">
    <citation type="journal article" date="2021" name="PeerJ">
        <title>Extensive microbial diversity within the chicken gut microbiome revealed by metagenomics and culture.</title>
        <authorList>
            <person name="Gilroy R."/>
            <person name="Ravi A."/>
            <person name="Getino M."/>
            <person name="Pursley I."/>
            <person name="Horton D.L."/>
            <person name="Alikhan N.F."/>
            <person name="Baker D."/>
            <person name="Gharbi K."/>
            <person name="Hall N."/>
            <person name="Watson M."/>
            <person name="Adriaenssens E.M."/>
            <person name="Foster-Nyarko E."/>
            <person name="Jarju S."/>
            <person name="Secka A."/>
            <person name="Antonio M."/>
            <person name="Oren A."/>
            <person name="Chaudhuri R.R."/>
            <person name="La Ragione R."/>
            <person name="Hildebrand F."/>
            <person name="Pallen M.J."/>
        </authorList>
    </citation>
    <scope>NUCLEOTIDE SEQUENCE</scope>
    <source>
        <strain evidence="6">10669</strain>
    </source>
</reference>
<dbReference type="SUPFAM" id="SSF48498">
    <property type="entry name" value="Tetracyclin repressor-like, C-terminal domain"/>
    <property type="match status" value="1"/>
</dbReference>
<evidence type="ECO:0000256" key="2">
    <source>
        <dbReference type="ARBA" id="ARBA00023125"/>
    </source>
</evidence>
<name>A0A9D1NLK6_9BACT</name>
<feature type="DNA-binding region" description="H-T-H motif" evidence="4">
    <location>
        <begin position="34"/>
        <end position="53"/>
    </location>
</feature>
<dbReference type="Proteomes" id="UP000886812">
    <property type="component" value="Unassembled WGS sequence"/>
</dbReference>
<dbReference type="PROSITE" id="PS01081">
    <property type="entry name" value="HTH_TETR_1"/>
    <property type="match status" value="1"/>
</dbReference>